<keyword evidence="2" id="KW-1185">Reference proteome</keyword>
<dbReference type="EMBL" id="JBHFNQ010000169">
    <property type="protein sequence ID" value="MFB2879559.1"/>
    <property type="molecule type" value="Genomic_DNA"/>
</dbReference>
<accession>A0ABV4X9T5</accession>
<reference evidence="1 2" key="1">
    <citation type="submission" date="2024-09" db="EMBL/GenBank/DDBJ databases">
        <title>Floridaenema gen nov. (Aerosakkonemataceae, Aerosakkonematales ord. nov., Cyanobacteria) from benthic tropical and subtropical fresh waters, with the description of four new species.</title>
        <authorList>
            <person name="Moretto J.A."/>
            <person name="Berthold D.E."/>
            <person name="Lefler F.W."/>
            <person name="Huang I.-S."/>
            <person name="Laughinghouse H. IV."/>
        </authorList>
    </citation>
    <scope>NUCLEOTIDE SEQUENCE [LARGE SCALE GENOMIC DNA]</scope>
    <source>
        <strain evidence="1 2">BLCC-F46</strain>
    </source>
</reference>
<evidence type="ECO:0000313" key="1">
    <source>
        <dbReference type="EMBL" id="MFB2879559.1"/>
    </source>
</evidence>
<dbReference type="RefSeq" id="WP_413272595.1">
    <property type="nucleotide sequence ID" value="NZ_JBHFNQ010000169.1"/>
</dbReference>
<organism evidence="1 2">
    <name type="scientific">Floridaenema aerugineum BLCC-F46</name>
    <dbReference type="NCBI Taxonomy" id="3153654"/>
    <lineage>
        <taxon>Bacteria</taxon>
        <taxon>Bacillati</taxon>
        <taxon>Cyanobacteriota</taxon>
        <taxon>Cyanophyceae</taxon>
        <taxon>Oscillatoriophycideae</taxon>
        <taxon>Aerosakkonematales</taxon>
        <taxon>Aerosakkonemataceae</taxon>
        <taxon>Floridanema</taxon>
        <taxon>Floridanema aerugineum</taxon>
    </lineage>
</organism>
<comment type="caution">
    <text evidence="1">The sequence shown here is derived from an EMBL/GenBank/DDBJ whole genome shotgun (WGS) entry which is preliminary data.</text>
</comment>
<dbReference type="Proteomes" id="UP001576774">
    <property type="component" value="Unassembled WGS sequence"/>
</dbReference>
<evidence type="ECO:0008006" key="3">
    <source>
        <dbReference type="Google" id="ProtNLM"/>
    </source>
</evidence>
<name>A0ABV4X9T5_9CYAN</name>
<proteinExistence type="predicted"/>
<evidence type="ECO:0000313" key="2">
    <source>
        <dbReference type="Proteomes" id="UP001576774"/>
    </source>
</evidence>
<protein>
    <recommendedName>
        <fullName evidence="3">Flagellar assembly protein H</fullName>
    </recommendedName>
</protein>
<sequence length="303" mass="34441">MTRQLHDQFAKQYLQELLAPLGQVETSLDVSPEVRQVDVWFVPATSPSIQPQVLGLLGQMASSACSFEPFRNQPNPVEVRNCLLKLYSLHGELLRKARRENNSLSEAELPVLWILSPTCSTSLLNGFGAKLDSSGNWVEGVYFLPEYQKAALVAINQLPTTGATLWLRILGRGETQKQAAREIEMLPNNHPFRRNILEIVGRWYVNLQISQNLNDEDREVLMNLSAAYLKWREDTLQEGRQEGRQEAQREMVENLLQIRFGSLDEALVGVIPSMLKLPSQELTRLLLTLSREELLERFGGEFN</sequence>
<gene>
    <name evidence="1" type="ORF">ACE1CC_22105</name>
</gene>